<dbReference type="GO" id="GO:0046872">
    <property type="term" value="F:metal ion binding"/>
    <property type="evidence" value="ECO:0007669"/>
    <property type="project" value="UniProtKB-KW"/>
</dbReference>
<evidence type="ECO:0000256" key="5">
    <source>
        <dbReference type="ARBA" id="ARBA00022723"/>
    </source>
</evidence>
<evidence type="ECO:0000256" key="7">
    <source>
        <dbReference type="ARBA" id="ARBA00022840"/>
    </source>
</evidence>
<dbReference type="GO" id="GO:0005737">
    <property type="term" value="C:cytoplasm"/>
    <property type="evidence" value="ECO:0007669"/>
    <property type="project" value="TreeGrafter"/>
</dbReference>
<evidence type="ECO:0000256" key="2">
    <source>
        <dbReference type="ARBA" id="ARBA00008276"/>
    </source>
</evidence>
<dbReference type="PROSITE" id="PS01011">
    <property type="entry name" value="FOLYLPOLYGLU_SYNT_1"/>
    <property type="match status" value="1"/>
</dbReference>
<dbReference type="PROSITE" id="PS01012">
    <property type="entry name" value="FOLYLPOLYGLU_SYNT_2"/>
    <property type="match status" value="1"/>
</dbReference>
<feature type="domain" description="Mur ligase C-terminal" evidence="12">
    <location>
        <begin position="296"/>
        <end position="415"/>
    </location>
</feature>
<dbReference type="RefSeq" id="WP_078785028.1">
    <property type="nucleotide sequence ID" value="NZ_FUYF01000013.1"/>
</dbReference>
<dbReference type="EMBL" id="FUYF01000013">
    <property type="protein sequence ID" value="SKA91652.1"/>
    <property type="molecule type" value="Genomic_DNA"/>
</dbReference>
<dbReference type="Pfam" id="PF02875">
    <property type="entry name" value="Mur_ligase_C"/>
    <property type="match status" value="1"/>
</dbReference>
<dbReference type="InterPro" id="IPR036565">
    <property type="entry name" value="Mur-like_cat_sf"/>
</dbReference>
<evidence type="ECO:0000256" key="3">
    <source>
        <dbReference type="ARBA" id="ARBA00013025"/>
    </source>
</evidence>
<dbReference type="GO" id="GO:0004326">
    <property type="term" value="F:tetrahydrofolylpolyglutamate synthase activity"/>
    <property type="evidence" value="ECO:0007669"/>
    <property type="project" value="UniProtKB-EC"/>
</dbReference>
<keyword evidence="6 11" id="KW-0547">Nucleotide-binding</keyword>
<dbReference type="NCBIfam" id="TIGR01499">
    <property type="entry name" value="folC"/>
    <property type="match status" value="1"/>
</dbReference>
<evidence type="ECO:0000313" key="15">
    <source>
        <dbReference type="Proteomes" id="UP000190286"/>
    </source>
</evidence>
<keyword evidence="15" id="KW-1185">Reference proteome</keyword>
<sequence length="432" mass="46534">MTTQQAIEALHALPRMGQGTPGLARMQNLCDHLGNPEKELQCIHIAGTNGKGSLAAMTSSILTAAGYKTGLTISPYVVDFRERFQIDGEMIPPRTLANLTEKVLDAIDAIETEGGEKPVEFEAVTALAFLWFAREKCDLVVLETGLGGRCDATNVVPHKLVAAITKIGYDHMEVLGDTLDKIAAEKAGIIKEGTVVVNYPDQPAEAMGPILTAAAEAHTSIITPDKDDLTLLRGKRLENRIDYGGYRAALGLPGTHQANHAAMAVEIALALWREFGYDISDDAILQGLADARMPARIEVLRRHPLLLLDGCHNPDGAKMLAATLTRADFEENLVGVLGVLADKDYKDMLSDLAPCFAKVYTVTPNCPRALSAEELQKEARFHTDAEVADSVADAIRKAVDYADENNLAGVVVCGSLYLAAEARPLLLKEAEK</sequence>
<dbReference type="SUPFAM" id="SSF53623">
    <property type="entry name" value="MurD-like peptide ligases, catalytic domain"/>
    <property type="match status" value="1"/>
</dbReference>
<keyword evidence="5" id="KW-0479">Metal-binding</keyword>
<evidence type="ECO:0000256" key="1">
    <source>
        <dbReference type="ARBA" id="ARBA00001946"/>
    </source>
</evidence>
<dbReference type="InterPro" id="IPR001645">
    <property type="entry name" value="Folylpolyglutamate_synth"/>
</dbReference>
<evidence type="ECO:0000313" key="14">
    <source>
        <dbReference type="EMBL" id="SKA91652.1"/>
    </source>
</evidence>
<organism evidence="14 15">
    <name type="scientific">Gemmiger formicilis</name>
    <dbReference type="NCBI Taxonomy" id="745368"/>
    <lineage>
        <taxon>Bacteria</taxon>
        <taxon>Bacillati</taxon>
        <taxon>Bacillota</taxon>
        <taxon>Clostridia</taxon>
        <taxon>Eubacteriales</taxon>
        <taxon>Gemmiger</taxon>
    </lineage>
</organism>
<dbReference type="InterPro" id="IPR036615">
    <property type="entry name" value="Mur_ligase_C_dom_sf"/>
</dbReference>
<keyword evidence="8" id="KW-0460">Magnesium</keyword>
<dbReference type="Gene3D" id="3.90.190.20">
    <property type="entry name" value="Mur ligase, C-terminal domain"/>
    <property type="match status" value="1"/>
</dbReference>
<protein>
    <recommendedName>
        <fullName evidence="3">tetrahydrofolate synthase</fullName>
        <ecNumber evidence="3">6.3.2.17</ecNumber>
    </recommendedName>
    <alternativeName>
        <fullName evidence="9">Tetrahydrofolylpolyglutamate synthase</fullName>
    </alternativeName>
</protein>
<comment type="similarity">
    <text evidence="2 11">Belongs to the folylpolyglutamate synthase family.</text>
</comment>
<comment type="catalytic activity">
    <reaction evidence="10">
        <text>(6S)-5,6,7,8-tetrahydrofolyl-(gamma-L-Glu)(n) + L-glutamate + ATP = (6S)-5,6,7,8-tetrahydrofolyl-(gamma-L-Glu)(n+1) + ADP + phosphate + H(+)</text>
        <dbReference type="Rhea" id="RHEA:10580"/>
        <dbReference type="Rhea" id="RHEA-COMP:14738"/>
        <dbReference type="Rhea" id="RHEA-COMP:14740"/>
        <dbReference type="ChEBI" id="CHEBI:15378"/>
        <dbReference type="ChEBI" id="CHEBI:29985"/>
        <dbReference type="ChEBI" id="CHEBI:30616"/>
        <dbReference type="ChEBI" id="CHEBI:43474"/>
        <dbReference type="ChEBI" id="CHEBI:141005"/>
        <dbReference type="ChEBI" id="CHEBI:456216"/>
        <dbReference type="EC" id="6.3.2.17"/>
    </reaction>
</comment>
<dbReference type="AlphaFoldDB" id="A0A1T4XQ25"/>
<dbReference type="PANTHER" id="PTHR11136">
    <property type="entry name" value="FOLYLPOLYGLUTAMATE SYNTHASE-RELATED"/>
    <property type="match status" value="1"/>
</dbReference>
<dbReference type="PIRSF" id="PIRSF001563">
    <property type="entry name" value="Folylpolyglu_synth"/>
    <property type="match status" value="1"/>
</dbReference>
<dbReference type="GO" id="GO:0008841">
    <property type="term" value="F:dihydrofolate synthase activity"/>
    <property type="evidence" value="ECO:0007669"/>
    <property type="project" value="TreeGrafter"/>
</dbReference>
<reference evidence="14 15" key="1">
    <citation type="submission" date="2017-02" db="EMBL/GenBank/DDBJ databases">
        <authorList>
            <person name="Peterson S.W."/>
        </authorList>
    </citation>
    <scope>NUCLEOTIDE SEQUENCE [LARGE SCALE GENOMIC DNA]</scope>
    <source>
        <strain evidence="14 15">ATCC 27749</strain>
    </source>
</reference>
<evidence type="ECO:0000259" key="13">
    <source>
        <dbReference type="Pfam" id="PF08245"/>
    </source>
</evidence>
<evidence type="ECO:0000256" key="11">
    <source>
        <dbReference type="PIRNR" id="PIRNR001563"/>
    </source>
</evidence>
<dbReference type="InterPro" id="IPR004101">
    <property type="entry name" value="Mur_ligase_C"/>
</dbReference>
<accession>A0A1T4XQ25</accession>
<gene>
    <name evidence="14" type="ORF">SAMN02745178_02168</name>
</gene>
<dbReference type="GeneID" id="93338618"/>
<evidence type="ECO:0000256" key="10">
    <source>
        <dbReference type="ARBA" id="ARBA00047493"/>
    </source>
</evidence>
<keyword evidence="7 11" id="KW-0067">ATP-binding</keyword>
<dbReference type="EC" id="6.3.2.17" evidence="3"/>
<dbReference type="GO" id="GO:0005524">
    <property type="term" value="F:ATP binding"/>
    <property type="evidence" value="ECO:0007669"/>
    <property type="project" value="UniProtKB-KW"/>
</dbReference>
<proteinExistence type="inferred from homology"/>
<dbReference type="InterPro" id="IPR018109">
    <property type="entry name" value="Folylpolyglutamate_synth_CS"/>
</dbReference>
<keyword evidence="4 11" id="KW-0436">Ligase</keyword>
<comment type="cofactor">
    <cofactor evidence="1">
        <name>Mg(2+)</name>
        <dbReference type="ChEBI" id="CHEBI:18420"/>
    </cofactor>
</comment>
<dbReference type="OrthoDB" id="9809356at2"/>
<dbReference type="Proteomes" id="UP000190286">
    <property type="component" value="Unassembled WGS sequence"/>
</dbReference>
<evidence type="ECO:0000256" key="8">
    <source>
        <dbReference type="ARBA" id="ARBA00022842"/>
    </source>
</evidence>
<name>A0A1T4XQ25_9FIRM</name>
<dbReference type="Gene3D" id="3.40.1190.10">
    <property type="entry name" value="Mur-like, catalytic domain"/>
    <property type="match status" value="1"/>
</dbReference>
<evidence type="ECO:0000259" key="12">
    <source>
        <dbReference type="Pfam" id="PF02875"/>
    </source>
</evidence>
<dbReference type="InterPro" id="IPR013221">
    <property type="entry name" value="Mur_ligase_cen"/>
</dbReference>
<dbReference type="STRING" id="745368.SAMN02745178_02168"/>
<dbReference type="Pfam" id="PF08245">
    <property type="entry name" value="Mur_ligase_M"/>
    <property type="match status" value="1"/>
</dbReference>
<evidence type="ECO:0000256" key="9">
    <source>
        <dbReference type="ARBA" id="ARBA00030592"/>
    </source>
</evidence>
<feature type="domain" description="Mur ligase central" evidence="13">
    <location>
        <begin position="45"/>
        <end position="266"/>
    </location>
</feature>
<evidence type="ECO:0000256" key="6">
    <source>
        <dbReference type="ARBA" id="ARBA00022741"/>
    </source>
</evidence>
<dbReference type="FunFam" id="3.40.1190.10:FF:000011">
    <property type="entry name" value="Folylpolyglutamate synthase/dihydrofolate synthase"/>
    <property type="match status" value="1"/>
</dbReference>
<evidence type="ECO:0000256" key="4">
    <source>
        <dbReference type="ARBA" id="ARBA00022598"/>
    </source>
</evidence>
<dbReference type="SUPFAM" id="SSF53244">
    <property type="entry name" value="MurD-like peptide ligases, peptide-binding domain"/>
    <property type="match status" value="1"/>
</dbReference>
<dbReference type="PANTHER" id="PTHR11136:SF0">
    <property type="entry name" value="DIHYDROFOLATE SYNTHETASE-RELATED"/>
    <property type="match status" value="1"/>
</dbReference>